<keyword evidence="1" id="KW-0175">Coiled coil</keyword>
<dbReference type="AlphaFoldDB" id="A0AAE3R6I8"/>
<feature type="transmembrane region" description="Helical" evidence="3">
    <location>
        <begin position="755"/>
        <end position="773"/>
    </location>
</feature>
<feature type="transmembrane region" description="Helical" evidence="3">
    <location>
        <begin position="591"/>
        <end position="610"/>
    </location>
</feature>
<keyword evidence="3" id="KW-0472">Membrane</keyword>
<reference evidence="4" key="1">
    <citation type="submission" date="2023-05" db="EMBL/GenBank/DDBJ databases">
        <authorList>
            <person name="Zhang X."/>
        </authorList>
    </citation>
    <scope>NUCLEOTIDE SEQUENCE</scope>
    <source>
        <strain evidence="4">BD1B2-1</strain>
    </source>
</reference>
<dbReference type="PANTHER" id="PTHR38434">
    <property type="entry name" value="BLL2549 PROTEIN"/>
    <property type="match status" value="1"/>
</dbReference>
<feature type="compositionally biased region" description="Basic and acidic residues" evidence="2">
    <location>
        <begin position="69"/>
        <end position="79"/>
    </location>
</feature>
<dbReference type="Proteomes" id="UP001232063">
    <property type="component" value="Unassembled WGS sequence"/>
</dbReference>
<dbReference type="PANTHER" id="PTHR38434:SF1">
    <property type="entry name" value="BLL2549 PROTEIN"/>
    <property type="match status" value="1"/>
</dbReference>
<feature type="transmembrane region" description="Helical" evidence="3">
    <location>
        <begin position="305"/>
        <end position="326"/>
    </location>
</feature>
<dbReference type="Pfam" id="PF10101">
    <property type="entry name" value="DUF2339"/>
    <property type="match status" value="1"/>
</dbReference>
<evidence type="ECO:0000313" key="5">
    <source>
        <dbReference type="Proteomes" id="UP001232063"/>
    </source>
</evidence>
<feature type="transmembrane region" description="Helical" evidence="3">
    <location>
        <begin position="175"/>
        <end position="197"/>
    </location>
</feature>
<feature type="transmembrane region" description="Helical" evidence="3">
    <location>
        <begin position="115"/>
        <end position="138"/>
    </location>
</feature>
<feature type="transmembrane region" description="Helical" evidence="3">
    <location>
        <begin position="338"/>
        <end position="355"/>
    </location>
</feature>
<feature type="transmembrane region" description="Helical" evidence="3">
    <location>
        <begin position="367"/>
        <end position="384"/>
    </location>
</feature>
<keyword evidence="3" id="KW-0812">Transmembrane</keyword>
<feature type="transmembrane region" description="Helical" evidence="3">
    <location>
        <begin position="230"/>
        <end position="247"/>
    </location>
</feature>
<feature type="coiled-coil region" evidence="1">
    <location>
        <begin position="7"/>
        <end position="34"/>
    </location>
</feature>
<feature type="transmembrane region" description="Helical" evidence="3">
    <location>
        <begin position="630"/>
        <end position="647"/>
    </location>
</feature>
<dbReference type="RefSeq" id="WP_314516126.1">
    <property type="nucleotide sequence ID" value="NZ_JASJOU010000012.1"/>
</dbReference>
<accession>A0AAE3R6I8</accession>
<sequence>MNQEEKIAQLLSRLEKLTQVATQQQIEIALLKKDISSLISQSLQDGTKPISHVEDKTPVLEISPENLEEEPRFTQKETEPEAIPLMQITAPNSKPRITPEQSQNSPKQSKESLEAFIGGNLINKIGILILVIGLGIFVKYAIDNNMVGPIGRITGGYLAGLALLGLSYRLKNKYSAYSAVLLSGGVATLYFTTYFAYDFYALLPHALAFALMVAITFFTVYAATLYNQQVIGVIGLVGAYAVPMLLSQNSGKVAILFTYMGMVNIGVAFVAYFKKWSWMNTTAFAITWIIVITWFAVSFTPDRHLAIALGFPGMFFLIFYAVFVFYQLPYQNIPQSNSFFIVTNTLIFFLIGYSALEQAHYTHQTAYFSLGISLVHAIVAWLMHQKKLSAILFYLAVGLSLLFFTMSIDLYFNGLSVSLLWALEALVLCWVAIKSRAAFYIYSSVILVVISTLSLFQLWETAYVESNELGFFTNRYFWSGMGVVFSQAGMLWLTKKDTSDNNPLLPLPVYSIFSNGLAGWAILLLYGVISLEINHWFNHKIFLVSKTQDIFAGITLLSDEKSIWQLIFSAVYVSALLWISKRYLKEKGWKILTLLLGYVIVFAWFIVHLSSAEEIRSLFLKNNATGSALSLRYVVYLATGLCLYLMYLQGQEIYTRKDFGRKALSVLIHFFFISVLSFELRNIVMLLSDNPVKAGERILKAGTSILWGCYALGLVAAGIRMKDRTTRFIGILLLAITLIKLFAMDISLISRLSQIIALLGLGILLMIISFLYVRFKDVIMSEDE</sequence>
<feature type="transmembrane region" description="Helical" evidence="3">
    <location>
        <begin position="698"/>
        <end position="719"/>
    </location>
</feature>
<feature type="transmembrane region" description="Helical" evidence="3">
    <location>
        <begin position="659"/>
        <end position="678"/>
    </location>
</feature>
<proteinExistence type="predicted"/>
<feature type="transmembrane region" description="Helical" evidence="3">
    <location>
        <begin position="414"/>
        <end position="432"/>
    </location>
</feature>
<dbReference type="InterPro" id="IPR019286">
    <property type="entry name" value="DUF2339_TM"/>
</dbReference>
<evidence type="ECO:0000256" key="3">
    <source>
        <dbReference type="SAM" id="Phobius"/>
    </source>
</evidence>
<feature type="transmembrane region" description="Helical" evidence="3">
    <location>
        <begin position="150"/>
        <end position="168"/>
    </location>
</feature>
<feature type="transmembrane region" description="Helical" evidence="3">
    <location>
        <begin position="253"/>
        <end position="273"/>
    </location>
</feature>
<keyword evidence="5" id="KW-1185">Reference proteome</keyword>
<feature type="transmembrane region" description="Helical" evidence="3">
    <location>
        <begin position="731"/>
        <end position="749"/>
    </location>
</feature>
<keyword evidence="3" id="KW-1133">Transmembrane helix</keyword>
<dbReference type="EMBL" id="JASJOU010000012">
    <property type="protein sequence ID" value="MDJ1504644.1"/>
    <property type="molecule type" value="Genomic_DNA"/>
</dbReference>
<feature type="transmembrane region" description="Helical" evidence="3">
    <location>
        <begin position="280"/>
        <end position="299"/>
    </location>
</feature>
<feature type="transmembrane region" description="Helical" evidence="3">
    <location>
        <begin position="391"/>
        <end position="408"/>
    </location>
</feature>
<gene>
    <name evidence="4" type="ORF">QNI22_28545</name>
</gene>
<feature type="transmembrane region" description="Helical" evidence="3">
    <location>
        <begin position="439"/>
        <end position="456"/>
    </location>
</feature>
<feature type="region of interest" description="Disordered" evidence="2">
    <location>
        <begin position="68"/>
        <end position="109"/>
    </location>
</feature>
<feature type="transmembrane region" description="Helical" evidence="3">
    <location>
        <begin position="562"/>
        <end position="579"/>
    </location>
</feature>
<organism evidence="4 5">
    <name type="scientific">Xanthocytophaga agilis</name>
    <dbReference type="NCBI Taxonomy" id="3048010"/>
    <lineage>
        <taxon>Bacteria</taxon>
        <taxon>Pseudomonadati</taxon>
        <taxon>Bacteroidota</taxon>
        <taxon>Cytophagia</taxon>
        <taxon>Cytophagales</taxon>
        <taxon>Rhodocytophagaceae</taxon>
        <taxon>Xanthocytophaga</taxon>
    </lineage>
</organism>
<evidence type="ECO:0000313" key="4">
    <source>
        <dbReference type="EMBL" id="MDJ1504644.1"/>
    </source>
</evidence>
<protein>
    <submittedName>
        <fullName evidence="4">DUF2339 domain-containing protein</fullName>
    </submittedName>
</protein>
<evidence type="ECO:0000256" key="1">
    <source>
        <dbReference type="SAM" id="Coils"/>
    </source>
</evidence>
<feature type="transmembrane region" description="Helical" evidence="3">
    <location>
        <begin position="203"/>
        <end position="223"/>
    </location>
</feature>
<comment type="caution">
    <text evidence="4">The sequence shown here is derived from an EMBL/GenBank/DDBJ whole genome shotgun (WGS) entry which is preliminary data.</text>
</comment>
<feature type="transmembrane region" description="Helical" evidence="3">
    <location>
        <begin position="505"/>
        <end position="529"/>
    </location>
</feature>
<feature type="transmembrane region" description="Helical" evidence="3">
    <location>
        <begin position="476"/>
        <end position="493"/>
    </location>
</feature>
<evidence type="ECO:0000256" key="2">
    <source>
        <dbReference type="SAM" id="MobiDB-lite"/>
    </source>
</evidence>
<name>A0AAE3R6I8_9BACT</name>